<dbReference type="PATRIC" id="fig|1423760.3.peg.139"/>
<accession>A0A0R1U5L2</accession>
<gene>
    <name evidence="14" type="ORF">FC43_GL000124</name>
</gene>
<dbReference type="Pfam" id="PF06736">
    <property type="entry name" value="TMEM175"/>
    <property type="match status" value="1"/>
</dbReference>
<sequence>MMPKSRMEVFSDGVLAIVITIMVLELHEPTGASFAALKQVAPTFVAYLLSYAYVGIYWNNHHHLVAALKQASGEILWANLFWIFWMSLMPWATQWLGSHLFATAPTVVYGGVLLMCSLSYYLLQTAVLRQAGRDSALVALFGRDLKGKLSVATYLLATLSGFGWPAVSYLLLTIMAVVWLIPDTRIERFYQQRATQGSVK</sequence>
<evidence type="ECO:0000256" key="8">
    <source>
        <dbReference type="ARBA" id="ARBA00022989"/>
    </source>
</evidence>
<comment type="caution">
    <text evidence="14">The sequence shown here is derived from an EMBL/GenBank/DDBJ whole genome shotgun (WGS) entry which is preliminary data.</text>
</comment>
<protein>
    <recommendedName>
        <fullName evidence="16">Integral membrane protein</fullName>
    </recommendedName>
</protein>
<feature type="transmembrane region" description="Helical" evidence="13">
    <location>
        <begin position="151"/>
        <end position="181"/>
    </location>
</feature>
<dbReference type="InterPro" id="IPR010617">
    <property type="entry name" value="TMEM175-like"/>
</dbReference>
<keyword evidence="10 13" id="KW-0472">Membrane</keyword>
<keyword evidence="4" id="KW-0633">Potassium transport</keyword>
<comment type="subcellular location">
    <subcellularLocation>
        <location evidence="1">Membrane</location>
        <topology evidence="1">Multi-pass membrane protein</topology>
    </subcellularLocation>
</comment>
<comment type="similarity">
    <text evidence="2">Belongs to the TMEM175 family.</text>
</comment>
<comment type="catalytic activity">
    <reaction evidence="12">
        <text>K(+)(in) = K(+)(out)</text>
        <dbReference type="Rhea" id="RHEA:29463"/>
        <dbReference type="ChEBI" id="CHEBI:29103"/>
    </reaction>
</comment>
<evidence type="ECO:0000256" key="10">
    <source>
        <dbReference type="ARBA" id="ARBA00023136"/>
    </source>
</evidence>
<evidence type="ECO:0000313" key="15">
    <source>
        <dbReference type="Proteomes" id="UP000050816"/>
    </source>
</evidence>
<keyword evidence="5 13" id="KW-0812">Transmembrane</keyword>
<keyword evidence="6" id="KW-0631">Potassium channel</keyword>
<evidence type="ECO:0000256" key="2">
    <source>
        <dbReference type="ARBA" id="ARBA00006920"/>
    </source>
</evidence>
<dbReference type="GO" id="GO:0016020">
    <property type="term" value="C:membrane"/>
    <property type="evidence" value="ECO:0007669"/>
    <property type="project" value="UniProtKB-SubCell"/>
</dbReference>
<dbReference type="AlphaFoldDB" id="A0A0R1U5L2"/>
<organism evidence="14 15">
    <name type="scientific">Limosilactobacillus ingluviei DSM 15946</name>
    <dbReference type="NCBI Taxonomy" id="1423760"/>
    <lineage>
        <taxon>Bacteria</taxon>
        <taxon>Bacillati</taxon>
        <taxon>Bacillota</taxon>
        <taxon>Bacilli</taxon>
        <taxon>Lactobacillales</taxon>
        <taxon>Lactobacillaceae</taxon>
        <taxon>Limosilactobacillus</taxon>
    </lineage>
</organism>
<evidence type="ECO:0000256" key="4">
    <source>
        <dbReference type="ARBA" id="ARBA00022538"/>
    </source>
</evidence>
<keyword evidence="8 13" id="KW-1133">Transmembrane helix</keyword>
<feature type="transmembrane region" description="Helical" evidence="13">
    <location>
        <begin position="100"/>
        <end position="123"/>
    </location>
</feature>
<dbReference type="GO" id="GO:0005267">
    <property type="term" value="F:potassium channel activity"/>
    <property type="evidence" value="ECO:0007669"/>
    <property type="project" value="UniProtKB-KW"/>
</dbReference>
<keyword evidence="9" id="KW-0406">Ion transport</keyword>
<evidence type="ECO:0000256" key="13">
    <source>
        <dbReference type="SAM" id="Phobius"/>
    </source>
</evidence>
<feature type="transmembrane region" description="Helical" evidence="13">
    <location>
        <begin position="9"/>
        <end position="27"/>
    </location>
</feature>
<proteinExistence type="inferred from homology"/>
<evidence type="ECO:0000256" key="7">
    <source>
        <dbReference type="ARBA" id="ARBA00022958"/>
    </source>
</evidence>
<name>A0A0R1U5L2_9LACO</name>
<keyword evidence="11" id="KW-0407">Ion channel</keyword>
<evidence type="ECO:0000256" key="6">
    <source>
        <dbReference type="ARBA" id="ARBA00022826"/>
    </source>
</evidence>
<evidence type="ECO:0000256" key="12">
    <source>
        <dbReference type="ARBA" id="ARBA00034430"/>
    </source>
</evidence>
<evidence type="ECO:0000256" key="9">
    <source>
        <dbReference type="ARBA" id="ARBA00023065"/>
    </source>
</evidence>
<evidence type="ECO:0000313" key="14">
    <source>
        <dbReference type="EMBL" id="KRL88512.1"/>
    </source>
</evidence>
<dbReference type="GO" id="GO:0015252">
    <property type="term" value="F:proton channel activity"/>
    <property type="evidence" value="ECO:0007669"/>
    <property type="project" value="InterPro"/>
</dbReference>
<evidence type="ECO:0000256" key="11">
    <source>
        <dbReference type="ARBA" id="ARBA00023303"/>
    </source>
</evidence>
<feature type="transmembrane region" description="Helical" evidence="13">
    <location>
        <begin position="71"/>
        <end position="88"/>
    </location>
</feature>
<evidence type="ECO:0000256" key="5">
    <source>
        <dbReference type="ARBA" id="ARBA00022692"/>
    </source>
</evidence>
<dbReference type="RefSeq" id="WP_235807605.1">
    <property type="nucleotide sequence ID" value="NZ_AZFK01000076.1"/>
</dbReference>
<keyword evidence="3" id="KW-0813">Transport</keyword>
<evidence type="ECO:0000256" key="3">
    <source>
        <dbReference type="ARBA" id="ARBA00022448"/>
    </source>
</evidence>
<evidence type="ECO:0000256" key="1">
    <source>
        <dbReference type="ARBA" id="ARBA00004141"/>
    </source>
</evidence>
<feature type="transmembrane region" description="Helical" evidence="13">
    <location>
        <begin position="39"/>
        <end position="59"/>
    </location>
</feature>
<dbReference type="EMBL" id="AZFK01000076">
    <property type="protein sequence ID" value="KRL88512.1"/>
    <property type="molecule type" value="Genomic_DNA"/>
</dbReference>
<dbReference type="Proteomes" id="UP000050816">
    <property type="component" value="Unassembled WGS sequence"/>
</dbReference>
<reference evidence="14 15" key="1">
    <citation type="journal article" date="2015" name="Genome Announc.">
        <title>Expanding the biotechnology potential of lactobacilli through comparative genomics of 213 strains and associated genera.</title>
        <authorList>
            <person name="Sun Z."/>
            <person name="Harris H.M."/>
            <person name="McCann A."/>
            <person name="Guo C."/>
            <person name="Argimon S."/>
            <person name="Zhang W."/>
            <person name="Yang X."/>
            <person name="Jeffery I.B."/>
            <person name="Cooney J.C."/>
            <person name="Kagawa T.F."/>
            <person name="Liu W."/>
            <person name="Song Y."/>
            <person name="Salvetti E."/>
            <person name="Wrobel A."/>
            <person name="Rasinkangas P."/>
            <person name="Parkhill J."/>
            <person name="Rea M.C."/>
            <person name="O'Sullivan O."/>
            <person name="Ritari J."/>
            <person name="Douillard F.P."/>
            <person name="Paul Ross R."/>
            <person name="Yang R."/>
            <person name="Briner A.E."/>
            <person name="Felis G.E."/>
            <person name="de Vos W.M."/>
            <person name="Barrangou R."/>
            <person name="Klaenhammer T.R."/>
            <person name="Caufield P.W."/>
            <person name="Cui Y."/>
            <person name="Zhang H."/>
            <person name="O'Toole P.W."/>
        </authorList>
    </citation>
    <scope>NUCLEOTIDE SEQUENCE [LARGE SCALE GENOMIC DNA]</scope>
    <source>
        <strain evidence="14 15">DSM 15946</strain>
    </source>
</reference>
<keyword evidence="7" id="KW-0630">Potassium</keyword>
<evidence type="ECO:0008006" key="16">
    <source>
        <dbReference type="Google" id="ProtNLM"/>
    </source>
</evidence>